<sequence>MLRIQTKRKPTLKLTNGMRTVKFALFLASLIFLALGLKLVIVGSILNVQFKEFLDFQGKTSISNGAFFIITFGLAVTLVSFFGCSGSLRESRCMILTFSTFLVITFFCEMILIFVGFAFKEKMFSMLQEEMVKSINSTQPGIMKTWTVIQREFECCGFDGPDDWQKRGTFMPASCCKNDLACPSEENPLYGSGCYESLAKWTSDNLSILGGILLVISVFQIFGTTFSCLLAKSIKQGYDIVD</sequence>
<dbReference type="InterPro" id="IPR018499">
    <property type="entry name" value="Tetraspanin/Peripherin"/>
</dbReference>
<dbReference type="PANTHER" id="PTHR19282">
    <property type="entry name" value="TETRASPANIN"/>
    <property type="match status" value="1"/>
</dbReference>
<evidence type="ECO:0000256" key="7">
    <source>
        <dbReference type="RuleBase" id="RU361218"/>
    </source>
</evidence>
<dbReference type="InterPro" id="IPR008952">
    <property type="entry name" value="Tetraspanin_EC2_sf"/>
</dbReference>
<feature type="disulfide bond" evidence="6">
    <location>
        <begin position="156"/>
        <end position="175"/>
    </location>
</feature>
<reference evidence="8 9" key="1">
    <citation type="journal article" date="2018" name="Sci. Rep.">
        <title>Genomic signatures of local adaptation to the degree of environmental predictability in rotifers.</title>
        <authorList>
            <person name="Franch-Gras L."/>
            <person name="Hahn C."/>
            <person name="Garcia-Roger E.M."/>
            <person name="Carmona M.J."/>
            <person name="Serra M."/>
            <person name="Gomez A."/>
        </authorList>
    </citation>
    <scope>NUCLEOTIDE SEQUENCE [LARGE SCALE GENOMIC DNA]</scope>
    <source>
        <strain evidence="8">HYR1</strain>
    </source>
</reference>
<proteinExistence type="inferred from homology"/>
<protein>
    <recommendedName>
        <fullName evidence="7">Tetraspanin</fullName>
    </recommendedName>
</protein>
<evidence type="ECO:0000256" key="6">
    <source>
        <dbReference type="PIRSR" id="PIRSR002419-1"/>
    </source>
</evidence>
<dbReference type="STRING" id="10195.A0A3M7RW40"/>
<feature type="transmembrane region" description="Helical" evidence="7">
    <location>
        <begin position="208"/>
        <end position="231"/>
    </location>
</feature>
<evidence type="ECO:0000256" key="1">
    <source>
        <dbReference type="ARBA" id="ARBA00004141"/>
    </source>
</evidence>
<accession>A0A3M7RW40</accession>
<dbReference type="SUPFAM" id="SSF48652">
    <property type="entry name" value="Tetraspanin"/>
    <property type="match status" value="1"/>
</dbReference>
<evidence type="ECO:0000256" key="3">
    <source>
        <dbReference type="ARBA" id="ARBA00022692"/>
    </source>
</evidence>
<dbReference type="PIRSF" id="PIRSF002419">
    <property type="entry name" value="Tetraspanin"/>
    <property type="match status" value="1"/>
</dbReference>
<dbReference type="InterPro" id="IPR000301">
    <property type="entry name" value="Tetraspanin_animals"/>
</dbReference>
<feature type="disulfide bond" evidence="6">
    <location>
        <begin position="155"/>
        <end position="194"/>
    </location>
</feature>
<feature type="transmembrane region" description="Helical" evidence="7">
    <location>
        <begin position="66"/>
        <end position="88"/>
    </location>
</feature>
<evidence type="ECO:0000313" key="9">
    <source>
        <dbReference type="Proteomes" id="UP000276133"/>
    </source>
</evidence>
<keyword evidence="3 7" id="KW-0812">Transmembrane</keyword>
<keyword evidence="6" id="KW-1015">Disulfide bond</keyword>
<dbReference type="OrthoDB" id="10033535at2759"/>
<gene>
    <name evidence="8" type="ORF">BpHYR1_046651</name>
</gene>
<comment type="subcellular location">
    <subcellularLocation>
        <location evidence="1 7">Membrane</location>
        <topology evidence="1 7">Multi-pass membrane protein</topology>
    </subcellularLocation>
</comment>
<dbReference type="PANTHER" id="PTHR19282:SF544">
    <property type="entry name" value="TETRASPANIN"/>
    <property type="match status" value="1"/>
</dbReference>
<dbReference type="GO" id="GO:0005886">
    <property type="term" value="C:plasma membrane"/>
    <property type="evidence" value="ECO:0007669"/>
    <property type="project" value="TreeGrafter"/>
</dbReference>
<evidence type="ECO:0000256" key="4">
    <source>
        <dbReference type="ARBA" id="ARBA00022989"/>
    </source>
</evidence>
<keyword evidence="4 7" id="KW-1133">Transmembrane helix</keyword>
<dbReference type="Proteomes" id="UP000276133">
    <property type="component" value="Unassembled WGS sequence"/>
</dbReference>
<dbReference type="Gene3D" id="1.10.1450.10">
    <property type="entry name" value="Tetraspanin"/>
    <property type="match status" value="1"/>
</dbReference>
<evidence type="ECO:0000256" key="5">
    <source>
        <dbReference type="ARBA" id="ARBA00023136"/>
    </source>
</evidence>
<dbReference type="Pfam" id="PF00335">
    <property type="entry name" value="Tetraspanin"/>
    <property type="match status" value="1"/>
</dbReference>
<dbReference type="AlphaFoldDB" id="A0A3M7RW40"/>
<keyword evidence="5 7" id="KW-0472">Membrane</keyword>
<comment type="caution">
    <text evidence="8">The sequence shown here is derived from an EMBL/GenBank/DDBJ whole genome shotgun (WGS) entry which is preliminary data.</text>
</comment>
<feature type="transmembrane region" description="Helical" evidence="7">
    <location>
        <begin position="21"/>
        <end position="46"/>
    </location>
</feature>
<dbReference type="EMBL" id="REGN01002531">
    <property type="protein sequence ID" value="RNA27517.1"/>
    <property type="molecule type" value="Genomic_DNA"/>
</dbReference>
<keyword evidence="9" id="KW-1185">Reference proteome</keyword>
<dbReference type="PRINTS" id="PR00259">
    <property type="entry name" value="TMFOUR"/>
</dbReference>
<evidence type="ECO:0000313" key="8">
    <source>
        <dbReference type="EMBL" id="RNA27517.1"/>
    </source>
</evidence>
<evidence type="ECO:0000256" key="2">
    <source>
        <dbReference type="ARBA" id="ARBA00006840"/>
    </source>
</evidence>
<dbReference type="CDD" id="cd03127">
    <property type="entry name" value="tetraspanin_LEL"/>
    <property type="match status" value="1"/>
</dbReference>
<comment type="similarity">
    <text evidence="2 7">Belongs to the tetraspanin (TM4SF) family.</text>
</comment>
<organism evidence="8 9">
    <name type="scientific">Brachionus plicatilis</name>
    <name type="common">Marine rotifer</name>
    <name type="synonym">Brachionus muelleri</name>
    <dbReference type="NCBI Taxonomy" id="10195"/>
    <lineage>
        <taxon>Eukaryota</taxon>
        <taxon>Metazoa</taxon>
        <taxon>Spiralia</taxon>
        <taxon>Gnathifera</taxon>
        <taxon>Rotifera</taxon>
        <taxon>Eurotatoria</taxon>
        <taxon>Monogononta</taxon>
        <taxon>Pseudotrocha</taxon>
        <taxon>Ploima</taxon>
        <taxon>Brachionidae</taxon>
        <taxon>Brachionus</taxon>
    </lineage>
</organism>
<feature type="transmembrane region" description="Helical" evidence="7">
    <location>
        <begin position="95"/>
        <end position="119"/>
    </location>
</feature>
<name>A0A3M7RW40_BRAPC</name>